<keyword evidence="6 10" id="KW-0560">Oxidoreductase</keyword>
<evidence type="ECO:0000256" key="6">
    <source>
        <dbReference type="ARBA" id="ARBA00023002"/>
    </source>
</evidence>
<comment type="cofactor">
    <cofactor evidence="1 10">
        <name>FAD</name>
        <dbReference type="ChEBI" id="CHEBI:57692"/>
    </cofactor>
</comment>
<evidence type="ECO:0000259" key="12">
    <source>
        <dbReference type="Pfam" id="PF01494"/>
    </source>
</evidence>
<proteinExistence type="inferred from homology"/>
<dbReference type="InterPro" id="IPR002938">
    <property type="entry name" value="FAD-bd"/>
</dbReference>
<evidence type="ECO:0000256" key="11">
    <source>
        <dbReference type="SAM" id="Phobius"/>
    </source>
</evidence>
<keyword evidence="11" id="KW-0812">Transmembrane</keyword>
<dbReference type="Gene3D" id="3.50.50.60">
    <property type="entry name" value="FAD/NAD(P)-binding domain"/>
    <property type="match status" value="1"/>
</dbReference>
<keyword evidence="7 10" id="KW-0503">Monooxygenase</keyword>
<dbReference type="GO" id="GO:0070189">
    <property type="term" value="P:kynurenine metabolic process"/>
    <property type="evidence" value="ECO:0007669"/>
    <property type="project" value="TreeGrafter"/>
</dbReference>
<dbReference type="PRINTS" id="PR00420">
    <property type="entry name" value="RNGMNOXGNASE"/>
</dbReference>
<keyword evidence="8 10" id="KW-0496">Mitochondrion</keyword>
<comment type="function">
    <text evidence="10">Catalyzes the hydroxylation of L-kynurenine (L-Kyn) to form 3-hydroxy-L-kynurenine (L-3OHKyn). Required for synthesis of quinolinic acid.</text>
</comment>
<dbReference type="GO" id="GO:0071949">
    <property type="term" value="F:FAD binding"/>
    <property type="evidence" value="ECO:0007669"/>
    <property type="project" value="InterPro"/>
</dbReference>
<dbReference type="AlphaFoldDB" id="A0A1B6D6B2"/>
<comment type="pathway">
    <text evidence="10">Cofactor biosynthesis; NAD(+) biosynthesis; quinolinate from L-kynurenine: step 1/3.</text>
</comment>
<evidence type="ECO:0000256" key="3">
    <source>
        <dbReference type="ARBA" id="ARBA00022642"/>
    </source>
</evidence>
<evidence type="ECO:0000256" key="2">
    <source>
        <dbReference type="ARBA" id="ARBA00022630"/>
    </source>
</evidence>
<accession>A0A1B6D6B2</accession>
<keyword evidence="11" id="KW-1133">Transmembrane helix</keyword>
<evidence type="ECO:0000256" key="7">
    <source>
        <dbReference type="ARBA" id="ARBA00023033"/>
    </source>
</evidence>
<gene>
    <name evidence="13" type="ORF">g.41534</name>
</gene>
<name>A0A1B6D6B2_9HEMI</name>
<evidence type="ECO:0000256" key="1">
    <source>
        <dbReference type="ARBA" id="ARBA00001974"/>
    </source>
</evidence>
<organism evidence="13">
    <name type="scientific">Clastoptera arizonana</name>
    <name type="common">Arizona spittle bug</name>
    <dbReference type="NCBI Taxonomy" id="38151"/>
    <lineage>
        <taxon>Eukaryota</taxon>
        <taxon>Metazoa</taxon>
        <taxon>Ecdysozoa</taxon>
        <taxon>Arthropoda</taxon>
        <taxon>Hexapoda</taxon>
        <taxon>Insecta</taxon>
        <taxon>Pterygota</taxon>
        <taxon>Neoptera</taxon>
        <taxon>Paraneoptera</taxon>
        <taxon>Hemiptera</taxon>
        <taxon>Auchenorrhyncha</taxon>
        <taxon>Cercopoidea</taxon>
        <taxon>Clastopteridae</taxon>
        <taxon>Clastoptera</taxon>
    </lineage>
</organism>
<dbReference type="HAMAP" id="MF_01971">
    <property type="entry name" value="Kynurenine_monooxygenase"/>
    <property type="match status" value="1"/>
</dbReference>
<dbReference type="GO" id="GO:0006569">
    <property type="term" value="P:L-tryptophan catabolic process"/>
    <property type="evidence" value="ECO:0007669"/>
    <property type="project" value="UniProtKB-UniRule"/>
</dbReference>
<keyword evidence="2 10" id="KW-0285">Flavoprotein</keyword>
<evidence type="ECO:0000313" key="13">
    <source>
        <dbReference type="EMBL" id="JAS21222.1"/>
    </source>
</evidence>
<dbReference type="GO" id="GO:0043420">
    <property type="term" value="P:anthranilate metabolic process"/>
    <property type="evidence" value="ECO:0007669"/>
    <property type="project" value="UniProtKB-UniRule"/>
</dbReference>
<comment type="similarity">
    <text evidence="10">Belongs to the aromatic-ring hydroxylase family. KMO subfamily.</text>
</comment>
<dbReference type="EMBL" id="GEDC01016076">
    <property type="protein sequence ID" value="JAS21222.1"/>
    <property type="molecule type" value="Transcribed_RNA"/>
</dbReference>
<evidence type="ECO:0000256" key="9">
    <source>
        <dbReference type="ARBA" id="ARBA00047818"/>
    </source>
</evidence>
<keyword evidence="3 10" id="KW-0662">Pyridine nucleotide biosynthesis</keyword>
<dbReference type="GO" id="GO:0005741">
    <property type="term" value="C:mitochondrial outer membrane"/>
    <property type="evidence" value="ECO:0007669"/>
    <property type="project" value="TreeGrafter"/>
</dbReference>
<evidence type="ECO:0000256" key="8">
    <source>
        <dbReference type="ARBA" id="ARBA00023128"/>
    </source>
</evidence>
<dbReference type="InterPro" id="IPR036188">
    <property type="entry name" value="FAD/NAD-bd_sf"/>
</dbReference>
<dbReference type="InterPro" id="IPR027545">
    <property type="entry name" value="Kynurenine_monooxygenase"/>
</dbReference>
<evidence type="ECO:0000256" key="4">
    <source>
        <dbReference type="ARBA" id="ARBA00022827"/>
    </source>
</evidence>
<reference evidence="13" key="1">
    <citation type="submission" date="2015-12" db="EMBL/GenBank/DDBJ databases">
        <title>De novo transcriptome assembly of four potential Pierce s Disease insect vectors from Arizona vineyards.</title>
        <authorList>
            <person name="Tassone E.E."/>
        </authorList>
    </citation>
    <scope>NUCLEOTIDE SEQUENCE</scope>
</reference>
<comment type="catalytic activity">
    <reaction evidence="9 10">
        <text>L-kynurenine + NADPH + O2 + H(+) = 3-hydroxy-L-kynurenine + NADP(+) + H2O</text>
        <dbReference type="Rhea" id="RHEA:20545"/>
        <dbReference type="ChEBI" id="CHEBI:15377"/>
        <dbReference type="ChEBI" id="CHEBI:15378"/>
        <dbReference type="ChEBI" id="CHEBI:15379"/>
        <dbReference type="ChEBI" id="CHEBI:57783"/>
        <dbReference type="ChEBI" id="CHEBI:57959"/>
        <dbReference type="ChEBI" id="CHEBI:58125"/>
        <dbReference type="ChEBI" id="CHEBI:58349"/>
        <dbReference type="EC" id="1.14.13.9"/>
    </reaction>
</comment>
<dbReference type="PANTHER" id="PTHR46028:SF2">
    <property type="entry name" value="KYNURENINE 3-MONOOXYGENASE"/>
    <property type="match status" value="1"/>
</dbReference>
<dbReference type="EC" id="1.14.13.9" evidence="10"/>
<keyword evidence="5 10" id="KW-0521">NADP</keyword>
<dbReference type="GO" id="GO:0019805">
    <property type="term" value="P:quinolinate biosynthetic process"/>
    <property type="evidence" value="ECO:0007669"/>
    <property type="project" value="UniProtKB-UniRule"/>
</dbReference>
<dbReference type="SUPFAM" id="SSF51905">
    <property type="entry name" value="FAD/NAD(P)-binding domain"/>
    <property type="match status" value="1"/>
</dbReference>
<keyword evidence="4 10" id="KW-0274">FAD</keyword>
<evidence type="ECO:0000256" key="5">
    <source>
        <dbReference type="ARBA" id="ARBA00022857"/>
    </source>
</evidence>
<evidence type="ECO:0000256" key="10">
    <source>
        <dbReference type="HAMAP-Rule" id="MF_03018"/>
    </source>
</evidence>
<feature type="transmembrane region" description="Helical" evidence="11">
    <location>
        <begin position="424"/>
        <end position="450"/>
    </location>
</feature>
<dbReference type="PANTHER" id="PTHR46028">
    <property type="entry name" value="KYNURENINE 3-MONOOXYGENASE"/>
    <property type="match status" value="1"/>
</dbReference>
<protein>
    <recommendedName>
        <fullName evidence="10">Kynurenine 3-monooxygenase</fullName>
        <ecNumber evidence="10">1.14.13.9</ecNumber>
    </recommendedName>
    <alternativeName>
        <fullName evidence="10">Kynurenine 3-hydroxylase</fullName>
    </alternativeName>
</protein>
<dbReference type="GO" id="GO:0034354">
    <property type="term" value="P:'de novo' NAD+ biosynthetic process from L-tryptophan"/>
    <property type="evidence" value="ECO:0007669"/>
    <property type="project" value="UniProtKB-UniRule"/>
</dbReference>
<dbReference type="GO" id="GO:0004502">
    <property type="term" value="F:kynurenine 3-monooxygenase activity"/>
    <property type="evidence" value="ECO:0007669"/>
    <property type="project" value="UniProtKB-UniRule"/>
</dbReference>
<comment type="subcellular location">
    <subcellularLocation>
        <location evidence="10">Mitochondrion</location>
    </subcellularLocation>
    <subcellularLocation>
        <location evidence="10">Membrane</location>
        <topology evidence="10">Multi-pass membrane protein</topology>
    </subcellularLocation>
</comment>
<dbReference type="Pfam" id="PF01494">
    <property type="entry name" value="FAD_binding_3"/>
    <property type="match status" value="1"/>
</dbReference>
<feature type="domain" description="FAD-binding" evidence="12">
    <location>
        <begin position="10"/>
        <end position="361"/>
    </location>
</feature>
<sequence>MTLHENAPKLKVIIIGGGLVGSLSACYFGKHGHEVHLYELREDIRKTEMAKGKSINLAMSNRGRKALRAVGLEEEVLQQAIPMKARMIHNKDGTLHQVLYDYQNQQCIYSVSRKHLNELLLTAAEKYQNVKTHFNHKLISADLENGNVTFELQDKQVVTYEADLIVGADGVYSAVRKQMLKMPMFNYSQTYIDHGYMELVIPSTHDNQFAMLPNFLHIWPRGTFMLIALPNQDRSWTVTLFMPFNQFALVKTQDEILDFFQQNFPDAIPLIGRKRLVDDFLSSKASTLISIKCQPYNVGSHSIIIGDAAHGMVPFYGQGMNAGFEDCRLLDELLTKFNWNLTIALNEFSTTRNPNAQAICDLAIYNYIEMRDLVAKKSFLLRKYIDHILHKVMPNTWVPLYTTVAFTDMEYAQCLRNKEWQDNVVSQVIIISKATLAVTFLGIVTSIMCLTKFDYIKTYFS</sequence>
<keyword evidence="10 11" id="KW-0472">Membrane</keyword>
<dbReference type="UniPathway" id="UPA00253">
    <property type="reaction ID" value="UER00328"/>
</dbReference>
<dbReference type="FunFam" id="3.50.50.60:FF:000129">
    <property type="entry name" value="Kynurenine 3-monooxygenase"/>
    <property type="match status" value="1"/>
</dbReference>